<dbReference type="GO" id="GO:0051731">
    <property type="term" value="F:polynucleotide 5'-hydroxyl-kinase activity"/>
    <property type="evidence" value="ECO:0007669"/>
    <property type="project" value="InterPro"/>
</dbReference>
<dbReference type="STRING" id="472759.Nhal_1060"/>
<dbReference type="eggNOG" id="COG1341">
    <property type="taxonomic scope" value="Bacteria"/>
</dbReference>
<dbReference type="InterPro" id="IPR027417">
    <property type="entry name" value="P-loop_NTPase"/>
</dbReference>
<evidence type="ECO:0000256" key="3">
    <source>
        <dbReference type="ARBA" id="ARBA00022777"/>
    </source>
</evidence>
<dbReference type="OrthoDB" id="5800600at2"/>
<evidence type="ECO:0000259" key="5">
    <source>
        <dbReference type="Pfam" id="PF16575"/>
    </source>
</evidence>
<dbReference type="KEGG" id="nhl:Nhal_1060"/>
<name>D5BZ19_NITHN</name>
<protein>
    <submittedName>
        <fullName evidence="6">GTPase or GTP-binding protein-like protein</fullName>
    </submittedName>
</protein>
<keyword evidence="1" id="KW-0808">Transferase</keyword>
<keyword evidence="7" id="KW-1185">Reference proteome</keyword>
<dbReference type="AlphaFoldDB" id="D5BZ19"/>
<dbReference type="Pfam" id="PF16575">
    <property type="entry name" value="CLP1_P"/>
    <property type="match status" value="1"/>
</dbReference>
<keyword evidence="4" id="KW-0067">ATP-binding</keyword>
<dbReference type="InterPro" id="IPR032319">
    <property type="entry name" value="CLP1_P"/>
</dbReference>
<dbReference type="RefSeq" id="WP_013032124.1">
    <property type="nucleotide sequence ID" value="NC_013960.1"/>
</dbReference>
<keyword evidence="2" id="KW-0547">Nucleotide-binding</keyword>
<dbReference type="SUPFAM" id="SSF52540">
    <property type="entry name" value="P-loop containing nucleoside triphosphate hydrolases"/>
    <property type="match status" value="1"/>
</dbReference>
<sequence length="294" mass="32093">MSAIDIPTPWRTAAEQILKQQWHRILVLGATDRGKSTYCAFLGQTLSAAGFRVAFVDADVGQKDVGPPATISLAYLDEALELSQAPLAALYFVGAVSPIGHLLPVVVGTKRMVELAQAPFVIIDTSGLVTGSGRVLKTFQIDSLRPQVIVALEKEQELGPIVRACRNYNVIRLRSSPQTKAKSIDIRRAAREQAFRTYFEGAREHRLRLRQLVVQRGFVSVRLAHHLLCGLADSQGEGLGLAIVRQVNFRRGTVSLLTPVARQAIRILQLGSLYLSSDGCELSSPFQGDKSPAK</sequence>
<evidence type="ECO:0000256" key="4">
    <source>
        <dbReference type="ARBA" id="ARBA00022840"/>
    </source>
</evidence>
<dbReference type="HOGENOM" id="CLU_051301_0_0_6"/>
<evidence type="ECO:0000256" key="1">
    <source>
        <dbReference type="ARBA" id="ARBA00022679"/>
    </source>
</evidence>
<evidence type="ECO:0000313" key="6">
    <source>
        <dbReference type="EMBL" id="ADE14232.1"/>
    </source>
</evidence>
<keyword evidence="3" id="KW-0418">Kinase</keyword>
<dbReference type="Proteomes" id="UP000001844">
    <property type="component" value="Chromosome"/>
</dbReference>
<reference evidence="7" key="1">
    <citation type="submission" date="2010-04" db="EMBL/GenBank/DDBJ databases">
        <title>Complete genome sequence of Nitrosococcus halophilus Nc4, a salt-adapted, aerobic obligate ammonia-oxidizing sulfur purple bacterium.</title>
        <authorList>
            <consortium name="US DOE Joint Genome Institute"/>
            <person name="Campbell M.A."/>
            <person name="Malfatti S.A."/>
            <person name="Chain P.S.G."/>
            <person name="Heidelberg J.F."/>
            <person name="Ward B.B."/>
            <person name="Klotz M.G."/>
        </authorList>
    </citation>
    <scope>NUCLEOTIDE SEQUENCE [LARGE SCALE GENOMIC DNA]</scope>
    <source>
        <strain evidence="7">Nc4</strain>
    </source>
</reference>
<evidence type="ECO:0000256" key="2">
    <source>
        <dbReference type="ARBA" id="ARBA00022741"/>
    </source>
</evidence>
<dbReference type="PANTHER" id="PTHR12755:SF3">
    <property type="entry name" value="POLYNUCLEOTIDE 5'-HYDROXYL-KINASE NOL9"/>
    <property type="match status" value="1"/>
</dbReference>
<dbReference type="InterPro" id="IPR045116">
    <property type="entry name" value="Clp1/Grc3"/>
</dbReference>
<dbReference type="Gene3D" id="3.40.50.300">
    <property type="entry name" value="P-loop containing nucleotide triphosphate hydrolases"/>
    <property type="match status" value="1"/>
</dbReference>
<feature type="domain" description="Clp1 P-loop" evidence="5">
    <location>
        <begin position="29"/>
        <end position="201"/>
    </location>
</feature>
<gene>
    <name evidence="6" type="ordered locus">Nhal_1060</name>
</gene>
<dbReference type="GO" id="GO:0006396">
    <property type="term" value="P:RNA processing"/>
    <property type="evidence" value="ECO:0007669"/>
    <property type="project" value="InterPro"/>
</dbReference>
<dbReference type="PANTHER" id="PTHR12755">
    <property type="entry name" value="CLEAVAGE/POLYADENYLATION FACTOR IA SUBUNIT CLP1P"/>
    <property type="match status" value="1"/>
</dbReference>
<accession>D5BZ19</accession>
<dbReference type="EMBL" id="CP001798">
    <property type="protein sequence ID" value="ADE14232.1"/>
    <property type="molecule type" value="Genomic_DNA"/>
</dbReference>
<proteinExistence type="predicted"/>
<dbReference type="GO" id="GO:0005524">
    <property type="term" value="F:ATP binding"/>
    <property type="evidence" value="ECO:0007669"/>
    <property type="project" value="UniProtKB-KW"/>
</dbReference>
<organism evidence="6 7">
    <name type="scientific">Nitrosococcus halophilus (strain Nc4)</name>
    <dbReference type="NCBI Taxonomy" id="472759"/>
    <lineage>
        <taxon>Bacteria</taxon>
        <taxon>Pseudomonadati</taxon>
        <taxon>Pseudomonadota</taxon>
        <taxon>Gammaproteobacteria</taxon>
        <taxon>Chromatiales</taxon>
        <taxon>Chromatiaceae</taxon>
        <taxon>Nitrosococcus</taxon>
    </lineage>
</organism>
<evidence type="ECO:0000313" key="7">
    <source>
        <dbReference type="Proteomes" id="UP000001844"/>
    </source>
</evidence>